<feature type="non-terminal residue" evidence="1">
    <location>
        <position position="16"/>
    </location>
</feature>
<name>A0A392S8X4_9FABA</name>
<sequence length="16" mass="1891">MVDTLDEWVWLPDSNA</sequence>
<dbReference type="AlphaFoldDB" id="A0A392S8X4"/>
<comment type="caution">
    <text evidence="1">The sequence shown here is derived from an EMBL/GenBank/DDBJ whole genome shotgun (WGS) entry which is preliminary data.</text>
</comment>
<proteinExistence type="predicted"/>
<keyword evidence="2" id="KW-1185">Reference proteome</keyword>
<accession>A0A392S8X4</accession>
<reference evidence="1 2" key="1">
    <citation type="journal article" date="2018" name="Front. Plant Sci.">
        <title>Red Clover (Trifolium pratense) and Zigzag Clover (T. medium) - A Picture of Genomic Similarities and Differences.</title>
        <authorList>
            <person name="Dluhosova J."/>
            <person name="Istvanek J."/>
            <person name="Nedelnik J."/>
            <person name="Repkova J."/>
        </authorList>
    </citation>
    <scope>NUCLEOTIDE SEQUENCE [LARGE SCALE GENOMIC DNA]</scope>
    <source>
        <strain evidence="2">cv. 10/8</strain>
        <tissue evidence="1">Leaf</tissue>
    </source>
</reference>
<protein>
    <submittedName>
        <fullName evidence="1">Uncharacterized protein</fullName>
    </submittedName>
</protein>
<evidence type="ECO:0000313" key="1">
    <source>
        <dbReference type="EMBL" id="MCI44410.1"/>
    </source>
</evidence>
<evidence type="ECO:0000313" key="2">
    <source>
        <dbReference type="Proteomes" id="UP000265520"/>
    </source>
</evidence>
<dbReference type="EMBL" id="LXQA010330203">
    <property type="protein sequence ID" value="MCI44410.1"/>
    <property type="molecule type" value="Genomic_DNA"/>
</dbReference>
<organism evidence="1 2">
    <name type="scientific">Trifolium medium</name>
    <dbReference type="NCBI Taxonomy" id="97028"/>
    <lineage>
        <taxon>Eukaryota</taxon>
        <taxon>Viridiplantae</taxon>
        <taxon>Streptophyta</taxon>
        <taxon>Embryophyta</taxon>
        <taxon>Tracheophyta</taxon>
        <taxon>Spermatophyta</taxon>
        <taxon>Magnoliopsida</taxon>
        <taxon>eudicotyledons</taxon>
        <taxon>Gunneridae</taxon>
        <taxon>Pentapetalae</taxon>
        <taxon>rosids</taxon>
        <taxon>fabids</taxon>
        <taxon>Fabales</taxon>
        <taxon>Fabaceae</taxon>
        <taxon>Papilionoideae</taxon>
        <taxon>50 kb inversion clade</taxon>
        <taxon>NPAAA clade</taxon>
        <taxon>Hologalegina</taxon>
        <taxon>IRL clade</taxon>
        <taxon>Trifolieae</taxon>
        <taxon>Trifolium</taxon>
    </lineage>
</organism>
<dbReference type="Proteomes" id="UP000265520">
    <property type="component" value="Unassembled WGS sequence"/>
</dbReference>